<accession>A0A255YZE4</accession>
<feature type="transmembrane region" description="Helical" evidence="7">
    <location>
        <begin position="329"/>
        <end position="350"/>
    </location>
</feature>
<evidence type="ECO:0000259" key="9">
    <source>
        <dbReference type="Pfam" id="PF12704"/>
    </source>
</evidence>
<evidence type="ECO:0000256" key="2">
    <source>
        <dbReference type="ARBA" id="ARBA00022475"/>
    </source>
</evidence>
<dbReference type="PANTHER" id="PTHR43738:SF2">
    <property type="entry name" value="ABC TRANSPORTER PERMEASE"/>
    <property type="match status" value="1"/>
</dbReference>
<organism evidence="10 11">
    <name type="scientific">Niveispirillum lacus</name>
    <dbReference type="NCBI Taxonomy" id="1981099"/>
    <lineage>
        <taxon>Bacteria</taxon>
        <taxon>Pseudomonadati</taxon>
        <taxon>Pseudomonadota</taxon>
        <taxon>Alphaproteobacteria</taxon>
        <taxon>Rhodospirillales</taxon>
        <taxon>Azospirillaceae</taxon>
        <taxon>Niveispirillum</taxon>
    </lineage>
</organism>
<dbReference type="GO" id="GO:0005886">
    <property type="term" value="C:plasma membrane"/>
    <property type="evidence" value="ECO:0007669"/>
    <property type="project" value="UniProtKB-SubCell"/>
</dbReference>
<feature type="domain" description="MacB-like periplasmic core" evidence="9">
    <location>
        <begin position="18"/>
        <end position="200"/>
    </location>
</feature>
<dbReference type="InterPro" id="IPR051125">
    <property type="entry name" value="ABC-4/HrtB_transporter"/>
</dbReference>
<protein>
    <recommendedName>
        <fullName evidence="12">ABC3 transporter permease protein domain-containing protein</fullName>
    </recommendedName>
</protein>
<dbReference type="EMBL" id="NOXU01000028">
    <property type="protein sequence ID" value="OYQ34617.1"/>
    <property type="molecule type" value="Genomic_DNA"/>
</dbReference>
<dbReference type="OrthoDB" id="9784014at2"/>
<dbReference type="PANTHER" id="PTHR43738">
    <property type="entry name" value="ABC TRANSPORTER, MEMBRANE PROTEIN"/>
    <property type="match status" value="1"/>
</dbReference>
<name>A0A255YZE4_9PROT</name>
<evidence type="ECO:0000259" key="8">
    <source>
        <dbReference type="Pfam" id="PF02687"/>
    </source>
</evidence>
<feature type="transmembrane region" description="Helical" evidence="7">
    <location>
        <begin position="422"/>
        <end position="441"/>
    </location>
</feature>
<comment type="caution">
    <text evidence="10">The sequence shown here is derived from an EMBL/GenBank/DDBJ whole genome shotgun (WGS) entry which is preliminary data.</text>
</comment>
<evidence type="ECO:0000256" key="3">
    <source>
        <dbReference type="ARBA" id="ARBA00022692"/>
    </source>
</evidence>
<feature type="transmembrane region" description="Helical" evidence="7">
    <location>
        <begin position="20"/>
        <end position="38"/>
    </location>
</feature>
<feature type="domain" description="ABC3 transporter permease C-terminal" evidence="8">
    <location>
        <begin position="330"/>
        <end position="447"/>
    </location>
</feature>
<evidence type="ECO:0000256" key="4">
    <source>
        <dbReference type="ARBA" id="ARBA00022989"/>
    </source>
</evidence>
<dbReference type="InterPro" id="IPR025857">
    <property type="entry name" value="MacB_PCD"/>
</dbReference>
<dbReference type="Pfam" id="PF12704">
    <property type="entry name" value="MacB_PCD"/>
    <property type="match status" value="1"/>
</dbReference>
<reference evidence="10 11" key="1">
    <citation type="submission" date="2017-07" db="EMBL/GenBank/DDBJ databases">
        <title>Niveispirillum cyanobacteriorum sp. nov., isolated from cyanobacterial aggregates in a eutrophic lake.</title>
        <authorList>
            <person name="Cai H."/>
        </authorList>
    </citation>
    <scope>NUCLEOTIDE SEQUENCE [LARGE SCALE GENOMIC DNA]</scope>
    <source>
        <strain evidence="11">TH1-14</strain>
    </source>
</reference>
<keyword evidence="4 7" id="KW-1133">Transmembrane helix</keyword>
<evidence type="ECO:0000313" key="11">
    <source>
        <dbReference type="Proteomes" id="UP000216998"/>
    </source>
</evidence>
<evidence type="ECO:0000256" key="1">
    <source>
        <dbReference type="ARBA" id="ARBA00004651"/>
    </source>
</evidence>
<dbReference type="AlphaFoldDB" id="A0A255YZE4"/>
<evidence type="ECO:0008006" key="12">
    <source>
        <dbReference type="Google" id="ProtNLM"/>
    </source>
</evidence>
<keyword evidence="5 7" id="KW-0472">Membrane</keyword>
<dbReference type="Proteomes" id="UP000216998">
    <property type="component" value="Unassembled WGS sequence"/>
</dbReference>
<keyword evidence="11" id="KW-1185">Reference proteome</keyword>
<proteinExistence type="predicted"/>
<keyword evidence="3 7" id="KW-0812">Transmembrane</keyword>
<feature type="transmembrane region" description="Helical" evidence="7">
    <location>
        <begin position="378"/>
        <end position="401"/>
    </location>
</feature>
<gene>
    <name evidence="10" type="ORF">CHU95_11495</name>
</gene>
<sequence>MNMLGLSLAYLRRRPLTTGLNLLLLALGVALIAFLLLLERGLENRLSRDVAGIDMVVGAKGSPLQLVLSAVMQVDVPTGNVPLAAVEELRRNPLVRQAIPVAMGDSFGTYRILGTEPAYIAHYGGQVVTGRMFEGPMEAVLGAEVAASSGLGLDGALVGSHGLTAGGEAHADMPYRVVGILARTGTVLDRLVLTPVSSVWAVHDHHHPEDKAPPTTGDHADGKAHEHGAGEGHDHEHAHHHDPDHQHDHDHDHDHDHKHDHDDGDGAAGQASSDDREVTAILVRYATPLAAARLPREINSQTSMQAASPAAEMLRLRALMGVGLDAMRLLGLVLVLAAGLSTFVALANALQERQYDLAVMRALGAGRGRIMGQILTEAMLVALAGTVLGIALAHAGVAALSGFSARARDLGLSAGQFSVGEVWLLGLSLLVALLAAAVPAIRAYRTDVSRLLAKG</sequence>
<dbReference type="InterPro" id="IPR003838">
    <property type="entry name" value="ABC3_permease_C"/>
</dbReference>
<evidence type="ECO:0000313" key="10">
    <source>
        <dbReference type="EMBL" id="OYQ34617.1"/>
    </source>
</evidence>
<feature type="region of interest" description="Disordered" evidence="6">
    <location>
        <begin position="205"/>
        <end position="274"/>
    </location>
</feature>
<evidence type="ECO:0000256" key="7">
    <source>
        <dbReference type="SAM" id="Phobius"/>
    </source>
</evidence>
<comment type="subcellular location">
    <subcellularLocation>
        <location evidence="1">Cell membrane</location>
        <topology evidence="1">Multi-pass membrane protein</topology>
    </subcellularLocation>
</comment>
<dbReference type="Pfam" id="PF02687">
    <property type="entry name" value="FtsX"/>
    <property type="match status" value="1"/>
</dbReference>
<evidence type="ECO:0000256" key="6">
    <source>
        <dbReference type="SAM" id="MobiDB-lite"/>
    </source>
</evidence>
<keyword evidence="2" id="KW-1003">Cell membrane</keyword>
<feature type="compositionally biased region" description="Basic and acidic residues" evidence="6">
    <location>
        <begin position="205"/>
        <end position="264"/>
    </location>
</feature>
<dbReference type="RefSeq" id="WP_094456469.1">
    <property type="nucleotide sequence ID" value="NZ_NOXU01000028.1"/>
</dbReference>
<evidence type="ECO:0000256" key="5">
    <source>
        <dbReference type="ARBA" id="ARBA00023136"/>
    </source>
</evidence>